<evidence type="ECO:0000313" key="2">
    <source>
        <dbReference type="Proteomes" id="UP001500063"/>
    </source>
</evidence>
<keyword evidence="2" id="KW-1185">Reference proteome</keyword>
<gene>
    <name evidence="1" type="ORF">GCM10010319_65740</name>
</gene>
<evidence type="ECO:0000313" key="1">
    <source>
        <dbReference type="EMBL" id="GAA0378054.1"/>
    </source>
</evidence>
<dbReference type="Proteomes" id="UP001500063">
    <property type="component" value="Unassembled WGS sequence"/>
</dbReference>
<organism evidence="1 2">
    <name type="scientific">Streptomyces blastmyceticus</name>
    <dbReference type="NCBI Taxonomy" id="68180"/>
    <lineage>
        <taxon>Bacteria</taxon>
        <taxon>Bacillati</taxon>
        <taxon>Actinomycetota</taxon>
        <taxon>Actinomycetes</taxon>
        <taxon>Kitasatosporales</taxon>
        <taxon>Streptomycetaceae</taxon>
        <taxon>Streptomyces</taxon>
    </lineage>
</organism>
<protein>
    <submittedName>
        <fullName evidence="1">Uncharacterized protein</fullName>
    </submittedName>
</protein>
<dbReference type="EMBL" id="BAAABW010000039">
    <property type="protein sequence ID" value="GAA0378054.1"/>
    <property type="molecule type" value="Genomic_DNA"/>
</dbReference>
<reference evidence="2" key="1">
    <citation type="journal article" date="2019" name="Int. J. Syst. Evol. Microbiol.">
        <title>The Global Catalogue of Microorganisms (GCM) 10K type strain sequencing project: providing services to taxonomists for standard genome sequencing and annotation.</title>
        <authorList>
            <consortium name="The Broad Institute Genomics Platform"/>
            <consortium name="The Broad Institute Genome Sequencing Center for Infectious Disease"/>
            <person name="Wu L."/>
            <person name="Ma J."/>
        </authorList>
    </citation>
    <scope>NUCLEOTIDE SEQUENCE [LARGE SCALE GENOMIC DNA]</scope>
    <source>
        <strain evidence="2">JCM 4565</strain>
    </source>
</reference>
<name>A0ABP3HSQ4_9ACTN</name>
<accession>A0ABP3HSQ4</accession>
<sequence>MLQQLTGGYNVEFRGGDGYARSSDHAAITLGADKAPQAHAGLAFPGGAVALWSGGEVAVGDGRDEG</sequence>
<comment type="caution">
    <text evidence="1">The sequence shown here is derived from an EMBL/GenBank/DDBJ whole genome shotgun (WGS) entry which is preliminary data.</text>
</comment>
<proteinExistence type="predicted"/>